<dbReference type="Pfam" id="PF13672">
    <property type="entry name" value="PP2C_2"/>
    <property type="match status" value="1"/>
</dbReference>
<dbReference type="SMART" id="SM00332">
    <property type="entry name" value="PP2Cc"/>
    <property type="match status" value="1"/>
</dbReference>
<sequence>MRLQIFYRTGRGRVRAHNEDSLAIDDYIPPLEMSASVQRLLDTDRPRVVLVADGMGGENSGEIASRLVGERLAMRLKEITLGQSSIVDMLRKTNRDVFDETTVRPELGGMGSTVAGMVIANGDGWTFNVGDSRTYRLQDRYLEQLSHDDSADSVSYGHEDNHAKTGRITQCLGGARQFIEIDPHVRRVRLATGSQFLLCSDGLSDVVSLDDMELACAEVNGIKVVDALFEAAMTAGGPDNISIILVRVEKRMGRLPLEA</sequence>
<dbReference type="SMART" id="SM00331">
    <property type="entry name" value="PP2C_SIG"/>
    <property type="match status" value="1"/>
</dbReference>
<dbReference type="AlphaFoldDB" id="A0A935UF66"/>
<dbReference type="CDD" id="cd00143">
    <property type="entry name" value="PP2Cc"/>
    <property type="match status" value="1"/>
</dbReference>
<reference evidence="2 3" key="1">
    <citation type="submission" date="2020-10" db="EMBL/GenBank/DDBJ databases">
        <title>Connecting structure to function with the recovery of over 1000 high-quality activated sludge metagenome-assembled genomes encoding full-length rRNA genes using long-read sequencing.</title>
        <authorList>
            <person name="Singleton C.M."/>
            <person name="Petriglieri F."/>
            <person name="Kristensen J.M."/>
            <person name="Kirkegaard R.H."/>
            <person name="Michaelsen T.Y."/>
            <person name="Andersen M.H."/>
            <person name="Karst S.M."/>
            <person name="Dueholm M.S."/>
            <person name="Nielsen P.H."/>
            <person name="Albertsen M."/>
        </authorList>
    </citation>
    <scope>NUCLEOTIDE SEQUENCE [LARGE SCALE GENOMIC DNA]</scope>
    <source>
        <strain evidence="2">EsbW_18-Q3-R4-48_BATAC.285</strain>
    </source>
</reference>
<gene>
    <name evidence="2" type="ORF">IPJ27_05780</name>
</gene>
<accession>A0A935UF66</accession>
<evidence type="ECO:0000259" key="1">
    <source>
        <dbReference type="PROSITE" id="PS51746"/>
    </source>
</evidence>
<dbReference type="SUPFAM" id="SSF81606">
    <property type="entry name" value="PP2C-like"/>
    <property type="match status" value="1"/>
</dbReference>
<feature type="domain" description="PPM-type phosphatase" evidence="1">
    <location>
        <begin position="4"/>
        <end position="248"/>
    </location>
</feature>
<dbReference type="PROSITE" id="PS51746">
    <property type="entry name" value="PPM_2"/>
    <property type="match status" value="1"/>
</dbReference>
<proteinExistence type="predicted"/>
<dbReference type="Proteomes" id="UP000697998">
    <property type="component" value="Unassembled WGS sequence"/>
</dbReference>
<comment type="caution">
    <text evidence="2">The sequence shown here is derived from an EMBL/GenBank/DDBJ whole genome shotgun (WGS) entry which is preliminary data.</text>
</comment>
<evidence type="ECO:0000313" key="3">
    <source>
        <dbReference type="Proteomes" id="UP000697998"/>
    </source>
</evidence>
<organism evidence="2 3">
    <name type="scientific">Candidatus Accumulibacter proximus</name>
    <dbReference type="NCBI Taxonomy" id="2954385"/>
    <lineage>
        <taxon>Bacteria</taxon>
        <taxon>Pseudomonadati</taxon>
        <taxon>Pseudomonadota</taxon>
        <taxon>Betaproteobacteria</taxon>
        <taxon>Candidatus Accumulibacter</taxon>
    </lineage>
</organism>
<name>A0A935UF66_9PROT</name>
<evidence type="ECO:0000313" key="2">
    <source>
        <dbReference type="EMBL" id="MBK7674302.1"/>
    </source>
</evidence>
<protein>
    <submittedName>
        <fullName evidence="2">Serine/threonine-protein phosphatase</fullName>
    </submittedName>
</protein>
<dbReference type="EMBL" id="JADJMH010000003">
    <property type="protein sequence ID" value="MBK7674302.1"/>
    <property type="molecule type" value="Genomic_DNA"/>
</dbReference>
<dbReference type="InterPro" id="IPR036457">
    <property type="entry name" value="PPM-type-like_dom_sf"/>
</dbReference>
<dbReference type="InterPro" id="IPR001932">
    <property type="entry name" value="PPM-type_phosphatase-like_dom"/>
</dbReference>
<dbReference type="Gene3D" id="3.60.40.10">
    <property type="entry name" value="PPM-type phosphatase domain"/>
    <property type="match status" value="1"/>
</dbReference>